<name>A0ABQ5R9A9_9ACTN</name>
<evidence type="ECO:0008006" key="3">
    <source>
        <dbReference type="Google" id="ProtNLM"/>
    </source>
</evidence>
<dbReference type="EMBL" id="BSDI01000056">
    <property type="protein sequence ID" value="GLI02166.1"/>
    <property type="molecule type" value="Genomic_DNA"/>
</dbReference>
<sequence length="241" mass="26512">MSSTVGFSASAAAKDLERRWGLTLVSFLPVESAGPLLRVRERLRQLVEGADEPVAEFYDAEQMHCTHLTLTRSSAWGPVRAADFVKAGIDPQLLCDIVARETAALGTITVTLDRLTLADNGFQLVGTCADEDSTVRRHRLLERLNAQLPRCFNLGRRAWDTDPARHAFVHTRLGFMKRPRPGYETLVAETARLPLDPITLSFDEVTLVHHRYRSLRGPHAGAARFPLSGGAAPPVAALNLL</sequence>
<gene>
    <name evidence="1" type="ORF">Pa4123_74440</name>
</gene>
<protein>
    <recommendedName>
        <fullName evidence="3">2'-5' RNA ligase</fullName>
    </recommendedName>
</protein>
<dbReference type="RefSeq" id="WP_281903661.1">
    <property type="nucleotide sequence ID" value="NZ_BSDI01000056.1"/>
</dbReference>
<evidence type="ECO:0000313" key="2">
    <source>
        <dbReference type="Proteomes" id="UP001144280"/>
    </source>
</evidence>
<reference evidence="1" key="1">
    <citation type="submission" date="2022-12" db="EMBL/GenBank/DDBJ databases">
        <title>New Phytohabitans aurantiacus sp. RD004123 nov., an actinomycete isolated from soil.</title>
        <authorList>
            <person name="Triningsih D.W."/>
            <person name="Harunari E."/>
            <person name="Igarashi Y."/>
        </authorList>
    </citation>
    <scope>NUCLEOTIDE SEQUENCE</scope>
    <source>
        <strain evidence="1">RD004123</strain>
    </source>
</reference>
<proteinExistence type="predicted"/>
<comment type="caution">
    <text evidence="1">The sequence shown here is derived from an EMBL/GenBank/DDBJ whole genome shotgun (WGS) entry which is preliminary data.</text>
</comment>
<keyword evidence="2" id="KW-1185">Reference proteome</keyword>
<accession>A0ABQ5R9A9</accession>
<dbReference type="Proteomes" id="UP001144280">
    <property type="component" value="Unassembled WGS sequence"/>
</dbReference>
<evidence type="ECO:0000313" key="1">
    <source>
        <dbReference type="EMBL" id="GLI02166.1"/>
    </source>
</evidence>
<organism evidence="1 2">
    <name type="scientific">Phytohabitans aurantiacus</name>
    <dbReference type="NCBI Taxonomy" id="3016789"/>
    <lineage>
        <taxon>Bacteria</taxon>
        <taxon>Bacillati</taxon>
        <taxon>Actinomycetota</taxon>
        <taxon>Actinomycetes</taxon>
        <taxon>Micromonosporales</taxon>
        <taxon>Micromonosporaceae</taxon>
    </lineage>
</organism>